<evidence type="ECO:0000256" key="10">
    <source>
        <dbReference type="ARBA" id="ARBA00031021"/>
    </source>
</evidence>
<evidence type="ECO:0000256" key="9">
    <source>
        <dbReference type="ARBA" id="ARBA00023136"/>
    </source>
</evidence>
<evidence type="ECO:0000256" key="7">
    <source>
        <dbReference type="ARBA" id="ARBA00022982"/>
    </source>
</evidence>
<evidence type="ECO:0000256" key="8">
    <source>
        <dbReference type="ARBA" id="ARBA00023128"/>
    </source>
</evidence>
<evidence type="ECO:0000313" key="14">
    <source>
        <dbReference type="Proteomes" id="UP001642520"/>
    </source>
</evidence>
<dbReference type="Gene3D" id="1.10.1090.10">
    <property type="entry name" value="Cytochrome b-c1 complex subunit 7"/>
    <property type="match status" value="1"/>
</dbReference>
<sequence length="143" mass="17007">MSRISAILKSPASLIKRYGSQAQGGQKNWKFALKKFVFNCSQYNRYGLYSDDIKDYDNSVIEEALRRLPKDVLDARNFRLVRAAQLDFLKTYLPEEKWISYEQDLEYRYLQPYIDEIVAERMEINEFGCSNYSEYDWPKGELK</sequence>
<evidence type="ECO:0000256" key="6">
    <source>
        <dbReference type="ARBA" id="ARBA00022792"/>
    </source>
</evidence>
<dbReference type="InterPro" id="IPR036544">
    <property type="entry name" value="QCR7_sf"/>
</dbReference>
<dbReference type="Pfam" id="PF02271">
    <property type="entry name" value="UCR_14kD"/>
    <property type="match status" value="1"/>
</dbReference>
<keyword evidence="8" id="KW-0496">Mitochondrion</keyword>
<evidence type="ECO:0000256" key="5">
    <source>
        <dbReference type="ARBA" id="ARBA00022660"/>
    </source>
</evidence>
<protein>
    <recommendedName>
        <fullName evidence="3">Cytochrome b-c1 complex subunit 7</fullName>
    </recommendedName>
    <alternativeName>
        <fullName evidence="10">Complex III subunit VII</fullName>
    </alternativeName>
    <alternativeName>
        <fullName evidence="11">Ubiquinol-cytochrome c reductase complex 14 kDa protein</fullName>
    </alternativeName>
</protein>
<evidence type="ECO:0000256" key="12">
    <source>
        <dbReference type="ARBA" id="ARBA00038521"/>
    </source>
</evidence>
<dbReference type="SUPFAM" id="SSF81524">
    <property type="entry name" value="14 kDa protein of cytochrome bc1 complex (Ubiquinol-cytochrome c reductase)"/>
    <property type="match status" value="1"/>
</dbReference>
<evidence type="ECO:0000256" key="3">
    <source>
        <dbReference type="ARBA" id="ARBA00016323"/>
    </source>
</evidence>
<comment type="similarity">
    <text evidence="2">Belongs to the UQCRB/QCR7 family.</text>
</comment>
<name>A0ABP1N017_XYLVO</name>
<dbReference type="Proteomes" id="UP001642520">
    <property type="component" value="Unassembled WGS sequence"/>
</dbReference>
<keyword evidence="5" id="KW-0679">Respiratory chain</keyword>
<comment type="caution">
    <text evidence="13">The sequence shown here is derived from an EMBL/GenBank/DDBJ whole genome shotgun (WGS) entry which is preliminary data.</text>
</comment>
<dbReference type="PANTHER" id="PTHR12022">
    <property type="entry name" value="UBIQUINOL-CYTOCHROME C REDUCTASE COMPLEX 14 KD PROTEIN"/>
    <property type="match status" value="1"/>
</dbReference>
<evidence type="ECO:0000256" key="1">
    <source>
        <dbReference type="ARBA" id="ARBA00004443"/>
    </source>
</evidence>
<organism evidence="13 14">
    <name type="scientific">Xylocopa violacea</name>
    <name type="common">Violet carpenter bee</name>
    <name type="synonym">Apis violacea</name>
    <dbReference type="NCBI Taxonomy" id="135666"/>
    <lineage>
        <taxon>Eukaryota</taxon>
        <taxon>Metazoa</taxon>
        <taxon>Ecdysozoa</taxon>
        <taxon>Arthropoda</taxon>
        <taxon>Hexapoda</taxon>
        <taxon>Insecta</taxon>
        <taxon>Pterygota</taxon>
        <taxon>Neoptera</taxon>
        <taxon>Endopterygota</taxon>
        <taxon>Hymenoptera</taxon>
        <taxon>Apocrita</taxon>
        <taxon>Aculeata</taxon>
        <taxon>Apoidea</taxon>
        <taxon>Anthophila</taxon>
        <taxon>Apidae</taxon>
        <taxon>Xylocopa</taxon>
        <taxon>Xylocopa</taxon>
    </lineage>
</organism>
<evidence type="ECO:0000256" key="11">
    <source>
        <dbReference type="ARBA" id="ARBA00032927"/>
    </source>
</evidence>
<keyword evidence="7" id="KW-0249">Electron transport</keyword>
<evidence type="ECO:0000256" key="4">
    <source>
        <dbReference type="ARBA" id="ARBA00022448"/>
    </source>
</evidence>
<evidence type="ECO:0000256" key="2">
    <source>
        <dbReference type="ARBA" id="ARBA00008554"/>
    </source>
</evidence>
<dbReference type="EMBL" id="CAXAJV020001281">
    <property type="protein sequence ID" value="CAL7934295.1"/>
    <property type="molecule type" value="Genomic_DNA"/>
</dbReference>
<keyword evidence="4" id="KW-0813">Transport</keyword>
<gene>
    <name evidence="13" type="ORF">XYLVIOL_LOCUS939</name>
</gene>
<evidence type="ECO:0000313" key="13">
    <source>
        <dbReference type="EMBL" id="CAL7934295.1"/>
    </source>
</evidence>
<keyword evidence="14" id="KW-1185">Reference proteome</keyword>
<reference evidence="13 14" key="1">
    <citation type="submission" date="2024-08" db="EMBL/GenBank/DDBJ databases">
        <authorList>
            <person name="Will J Nash"/>
            <person name="Angela Man"/>
            <person name="Seanna McTaggart"/>
            <person name="Kendall Baker"/>
            <person name="Tom Barker"/>
            <person name="Leah Catchpole"/>
            <person name="Alex Durrant"/>
            <person name="Karim Gharbi"/>
            <person name="Naomi Irish"/>
            <person name="Gemy Kaithakottil"/>
            <person name="Debby Ku"/>
            <person name="Aaliyah Providence"/>
            <person name="Felix Shaw"/>
            <person name="David Swarbreck"/>
            <person name="Chris Watkins"/>
            <person name="Ann M. McCartney"/>
            <person name="Giulio Formenti"/>
            <person name="Alice Mouton"/>
            <person name="Noel Vella"/>
            <person name="Bjorn M von Reumont"/>
            <person name="Adriana Vella"/>
            <person name="Wilfried Haerty"/>
        </authorList>
    </citation>
    <scope>NUCLEOTIDE SEQUENCE [LARGE SCALE GENOMIC DNA]</scope>
</reference>
<comment type="subcellular location">
    <subcellularLocation>
        <location evidence="1">Mitochondrion inner membrane</location>
        <topology evidence="1">Peripheral membrane protein</topology>
        <orientation evidence="1">Matrix side</orientation>
    </subcellularLocation>
</comment>
<dbReference type="PANTHER" id="PTHR12022:SF0">
    <property type="entry name" value="CYTOCHROME B-C1 COMPLEX SUBUNIT 7"/>
    <property type="match status" value="1"/>
</dbReference>
<keyword evidence="9" id="KW-0472">Membrane</keyword>
<keyword evidence="6" id="KW-0999">Mitochondrion inner membrane</keyword>
<accession>A0ABP1N017</accession>
<dbReference type="InterPro" id="IPR003197">
    <property type="entry name" value="QCR7"/>
</dbReference>
<comment type="subunit">
    <text evidence="12">Component of the ubiquinol-cytochrome c oxidoreductase (cytochrome b-c1 complex, complex III, CIII), a multisubunit enzyme composed of 3 respiratory subunits cytochrome b, cytochrome c1 and Rieske protein, 2 core protein subunits, and additional low-molecular weight protein subunits. The complex exists as an obligatory dimer and forms supercomplexes (SCs) in the inner mitochondrial membrane with cytochrome c oxidase (complex IV, CIV).</text>
</comment>
<proteinExistence type="inferred from homology"/>